<evidence type="ECO:0000256" key="1">
    <source>
        <dbReference type="ARBA" id="ARBA00023015"/>
    </source>
</evidence>
<evidence type="ECO:0000256" key="2">
    <source>
        <dbReference type="ARBA" id="ARBA00023125"/>
    </source>
</evidence>
<dbReference type="Pfam" id="PF12833">
    <property type="entry name" value="HTH_18"/>
    <property type="match status" value="1"/>
</dbReference>
<proteinExistence type="predicted"/>
<dbReference type="EMBL" id="RJKE01000001">
    <property type="protein sequence ID" value="ROO88185.1"/>
    <property type="molecule type" value="Genomic_DNA"/>
</dbReference>
<dbReference type="GO" id="GO:0003700">
    <property type="term" value="F:DNA-binding transcription factor activity"/>
    <property type="evidence" value="ECO:0007669"/>
    <property type="project" value="InterPro"/>
</dbReference>
<evidence type="ECO:0000313" key="5">
    <source>
        <dbReference type="EMBL" id="ROO88185.1"/>
    </source>
</evidence>
<dbReference type="OrthoDB" id="9799345at2"/>
<dbReference type="RefSeq" id="WP_123667452.1">
    <property type="nucleotide sequence ID" value="NZ_RJKE01000001.1"/>
</dbReference>
<feature type="domain" description="HTH araC/xylS-type" evidence="4">
    <location>
        <begin position="213"/>
        <end position="314"/>
    </location>
</feature>
<dbReference type="GO" id="GO:0043565">
    <property type="term" value="F:sequence-specific DNA binding"/>
    <property type="evidence" value="ECO:0007669"/>
    <property type="project" value="InterPro"/>
</dbReference>
<sequence length="319" mass="34791">MLLLDTDDLPPDERVDAYQAMATAETGACGVAHELDGDRGFRKRLASWRFGPVTLFRTEGSGMRYWQTPKHLRRDSWNTVSILTQLHGEGGFAWDGRQRRLTADGLAIASKATGPWEWRWSGTGRSLGLMLDADVLGLPDRMIRTAVALTPHSDIAPLLLSHMHSLHADADRLAVEPGADALGDTVLALLRALVASAAGGPARHDVAEETRFTRILAYVRGNLTDADLTADRIAAGHNLTVSALHGLCEDNGLDLERWITHLRLEGARRDLAAPEHAHRTTDAIARHWGFGDPAHFTRGFRDAFGTTPSAWRAAPTPSA</sequence>
<evidence type="ECO:0000256" key="3">
    <source>
        <dbReference type="ARBA" id="ARBA00023163"/>
    </source>
</evidence>
<evidence type="ECO:0000259" key="4">
    <source>
        <dbReference type="PROSITE" id="PS01124"/>
    </source>
</evidence>
<organism evidence="5 6">
    <name type="scientific">Actinocorallia herbida</name>
    <dbReference type="NCBI Taxonomy" id="58109"/>
    <lineage>
        <taxon>Bacteria</taxon>
        <taxon>Bacillati</taxon>
        <taxon>Actinomycetota</taxon>
        <taxon>Actinomycetes</taxon>
        <taxon>Streptosporangiales</taxon>
        <taxon>Thermomonosporaceae</taxon>
        <taxon>Actinocorallia</taxon>
    </lineage>
</organism>
<dbReference type="AlphaFoldDB" id="A0A3N1D3T6"/>
<protein>
    <submittedName>
        <fullName evidence="5">AraC-like DNA-binding protein</fullName>
    </submittedName>
</protein>
<keyword evidence="2 5" id="KW-0238">DNA-binding</keyword>
<dbReference type="InterPro" id="IPR009057">
    <property type="entry name" value="Homeodomain-like_sf"/>
</dbReference>
<dbReference type="Proteomes" id="UP000272400">
    <property type="component" value="Unassembled WGS sequence"/>
</dbReference>
<dbReference type="PROSITE" id="PS01124">
    <property type="entry name" value="HTH_ARAC_FAMILY_2"/>
    <property type="match status" value="1"/>
</dbReference>
<dbReference type="PANTHER" id="PTHR46796">
    <property type="entry name" value="HTH-TYPE TRANSCRIPTIONAL ACTIVATOR RHAS-RELATED"/>
    <property type="match status" value="1"/>
</dbReference>
<accession>A0A3N1D3T6</accession>
<dbReference type="InterPro" id="IPR050204">
    <property type="entry name" value="AraC_XylS_family_regulators"/>
</dbReference>
<dbReference type="Gene3D" id="1.10.10.60">
    <property type="entry name" value="Homeodomain-like"/>
    <property type="match status" value="1"/>
</dbReference>
<reference evidence="5 6" key="1">
    <citation type="submission" date="2018-11" db="EMBL/GenBank/DDBJ databases">
        <title>Sequencing the genomes of 1000 actinobacteria strains.</title>
        <authorList>
            <person name="Klenk H.-P."/>
        </authorList>
    </citation>
    <scope>NUCLEOTIDE SEQUENCE [LARGE SCALE GENOMIC DNA]</scope>
    <source>
        <strain evidence="5 6">DSM 44254</strain>
    </source>
</reference>
<comment type="caution">
    <text evidence="5">The sequence shown here is derived from an EMBL/GenBank/DDBJ whole genome shotgun (WGS) entry which is preliminary data.</text>
</comment>
<gene>
    <name evidence="5" type="ORF">EDD29_5847</name>
</gene>
<keyword evidence="1" id="KW-0805">Transcription regulation</keyword>
<keyword evidence="3" id="KW-0804">Transcription</keyword>
<dbReference type="InterPro" id="IPR018060">
    <property type="entry name" value="HTH_AraC"/>
</dbReference>
<name>A0A3N1D3T6_9ACTN</name>
<dbReference type="SUPFAM" id="SSF46689">
    <property type="entry name" value="Homeodomain-like"/>
    <property type="match status" value="1"/>
</dbReference>
<keyword evidence="6" id="KW-1185">Reference proteome</keyword>
<dbReference type="SMART" id="SM00342">
    <property type="entry name" value="HTH_ARAC"/>
    <property type="match status" value="1"/>
</dbReference>
<evidence type="ECO:0000313" key="6">
    <source>
        <dbReference type="Proteomes" id="UP000272400"/>
    </source>
</evidence>